<proteinExistence type="predicted"/>
<organism evidence="1 2">
    <name type="scientific">Racocetra persica</name>
    <dbReference type="NCBI Taxonomy" id="160502"/>
    <lineage>
        <taxon>Eukaryota</taxon>
        <taxon>Fungi</taxon>
        <taxon>Fungi incertae sedis</taxon>
        <taxon>Mucoromycota</taxon>
        <taxon>Glomeromycotina</taxon>
        <taxon>Glomeromycetes</taxon>
        <taxon>Diversisporales</taxon>
        <taxon>Gigasporaceae</taxon>
        <taxon>Racocetra</taxon>
    </lineage>
</organism>
<evidence type="ECO:0000313" key="1">
    <source>
        <dbReference type="EMBL" id="CAG8729877.1"/>
    </source>
</evidence>
<comment type="caution">
    <text evidence="1">The sequence shown here is derived from an EMBL/GenBank/DDBJ whole genome shotgun (WGS) entry which is preliminary data.</text>
</comment>
<name>A0ACA9PZR5_9GLOM</name>
<protein>
    <submittedName>
        <fullName evidence="1">3912_t:CDS:1</fullName>
    </submittedName>
</protein>
<dbReference type="Proteomes" id="UP000789920">
    <property type="component" value="Unassembled WGS sequence"/>
</dbReference>
<gene>
    <name evidence="1" type="ORF">RPERSI_LOCUS12048</name>
</gene>
<keyword evidence="2" id="KW-1185">Reference proteome</keyword>
<dbReference type="EMBL" id="CAJVQC010025431">
    <property type="protein sequence ID" value="CAG8729877.1"/>
    <property type="molecule type" value="Genomic_DNA"/>
</dbReference>
<accession>A0ACA9PZR5</accession>
<feature type="non-terminal residue" evidence="1">
    <location>
        <position position="1"/>
    </location>
</feature>
<reference evidence="1" key="1">
    <citation type="submission" date="2021-06" db="EMBL/GenBank/DDBJ databases">
        <authorList>
            <person name="Kallberg Y."/>
            <person name="Tangrot J."/>
            <person name="Rosling A."/>
        </authorList>
    </citation>
    <scope>NUCLEOTIDE SEQUENCE</scope>
    <source>
        <strain evidence="1">MA461A</strain>
    </source>
</reference>
<evidence type="ECO:0000313" key="2">
    <source>
        <dbReference type="Proteomes" id="UP000789920"/>
    </source>
</evidence>
<sequence length="67" mass="7720">EKNTSLSSFTPQLYDEPFLNPITRSNSPVSESRSITDNKTYNKPILKKTKLSRRDGSKNEARYENIL</sequence>